<dbReference type="AlphaFoldDB" id="A0A8X6VCB3"/>
<keyword evidence="2" id="KW-1185">Reference proteome</keyword>
<protein>
    <submittedName>
        <fullName evidence="1">Transposable element Tcb1 transposase</fullName>
    </submittedName>
</protein>
<accession>A0A8X6VCB3</accession>
<dbReference type="InterPro" id="IPR036397">
    <property type="entry name" value="RNaseH_sf"/>
</dbReference>
<name>A0A8X6VCB3_TRICX</name>
<dbReference type="EMBL" id="BMAU01021272">
    <property type="protein sequence ID" value="GFY07354.1"/>
    <property type="molecule type" value="Genomic_DNA"/>
</dbReference>
<gene>
    <name evidence="1" type="primary">NCL1_17827</name>
    <name evidence="1" type="ORF">TNCV_5085391</name>
</gene>
<evidence type="ECO:0000313" key="1">
    <source>
        <dbReference type="EMBL" id="GFY07354.1"/>
    </source>
</evidence>
<organism evidence="1 2">
    <name type="scientific">Trichonephila clavipes</name>
    <name type="common">Golden silk orbweaver</name>
    <name type="synonym">Nephila clavipes</name>
    <dbReference type="NCBI Taxonomy" id="2585209"/>
    <lineage>
        <taxon>Eukaryota</taxon>
        <taxon>Metazoa</taxon>
        <taxon>Ecdysozoa</taxon>
        <taxon>Arthropoda</taxon>
        <taxon>Chelicerata</taxon>
        <taxon>Arachnida</taxon>
        <taxon>Araneae</taxon>
        <taxon>Araneomorphae</taxon>
        <taxon>Entelegynae</taxon>
        <taxon>Araneoidea</taxon>
        <taxon>Nephilidae</taxon>
        <taxon>Trichonephila</taxon>
    </lineage>
</organism>
<reference evidence="1" key="1">
    <citation type="submission" date="2020-08" db="EMBL/GenBank/DDBJ databases">
        <title>Multicomponent nature underlies the extraordinary mechanical properties of spider dragline silk.</title>
        <authorList>
            <person name="Kono N."/>
            <person name="Nakamura H."/>
            <person name="Mori M."/>
            <person name="Yoshida Y."/>
            <person name="Ohtoshi R."/>
            <person name="Malay A.D."/>
            <person name="Moran D.A.P."/>
            <person name="Tomita M."/>
            <person name="Numata K."/>
            <person name="Arakawa K."/>
        </authorList>
    </citation>
    <scope>NUCLEOTIDE SEQUENCE</scope>
</reference>
<dbReference type="Gene3D" id="3.30.420.10">
    <property type="entry name" value="Ribonuclease H-like superfamily/Ribonuclease H"/>
    <property type="match status" value="1"/>
</dbReference>
<evidence type="ECO:0000313" key="2">
    <source>
        <dbReference type="Proteomes" id="UP000887159"/>
    </source>
</evidence>
<dbReference type="GO" id="GO:0003676">
    <property type="term" value="F:nucleic acid binding"/>
    <property type="evidence" value="ECO:0007669"/>
    <property type="project" value="InterPro"/>
</dbReference>
<comment type="caution">
    <text evidence="1">The sequence shown here is derived from an EMBL/GenBank/DDBJ whole genome shotgun (WGS) entry which is preliminary data.</text>
</comment>
<sequence>MSYLSDFQKGQIVGARLAGAVVTKTSQLFGVCRGTMSKVTIAYTQRGSTGCAKQKSGQKEKLSERNRRLEGAFINTVYSSATLTKPGRLSSGRKQYEQLSEFERGRTAVEGNQVVFSNESRFNLNSDDNRVRAWRPRNQHLNPALALQRHTSPTAGVIVWGTIAYDTRSPLILIHSTMTPQRNVHDILRPHVSLLMAGLPRAIFSTKQCSSTLSKDDTRLPRPHHQPSLSCSILRFAINRAYVGSCGMTSWTVCEFGRTRGAFTANVQRDVSGHPTELESLNARSYCIVHSR</sequence>
<proteinExistence type="predicted"/>
<dbReference type="Proteomes" id="UP000887159">
    <property type="component" value="Unassembled WGS sequence"/>
</dbReference>